<reference evidence="4 5" key="1">
    <citation type="submission" date="2017-07" db="EMBL/GenBank/DDBJ databases">
        <title>Draft genome sequence of aerobic hyperthermophilic archaea, Pyrobaculum aerophilum YKB31 and YKB32.</title>
        <authorList>
            <person name="Mochizuki T."/>
            <person name="Berliner A.J."/>
            <person name="Yoshida-Takashima Y."/>
            <person name="Takaki Y."/>
            <person name="Nunoura T."/>
            <person name="Takai K."/>
        </authorList>
    </citation>
    <scope>NUCLEOTIDE SEQUENCE [LARGE SCALE GENOMIC DNA]</scope>
    <source>
        <strain evidence="2 5">YKB31</strain>
        <strain evidence="3 4">YKB32</strain>
    </source>
</reference>
<accession>A0A371QUQ3</accession>
<dbReference type="EMBL" id="NMUF01000001">
    <property type="protein sequence ID" value="RFB00451.1"/>
    <property type="molecule type" value="Genomic_DNA"/>
</dbReference>
<organism evidence="2 5">
    <name type="scientific">Pyrobaculum aerophilum</name>
    <dbReference type="NCBI Taxonomy" id="13773"/>
    <lineage>
        <taxon>Archaea</taxon>
        <taxon>Thermoproteota</taxon>
        <taxon>Thermoprotei</taxon>
        <taxon>Thermoproteales</taxon>
        <taxon>Thermoproteaceae</taxon>
        <taxon>Pyrobaculum</taxon>
    </lineage>
</organism>
<name>A0A371QUQ3_9CREN</name>
<protein>
    <submittedName>
        <fullName evidence="2">Uncharacterized protein</fullName>
    </submittedName>
</protein>
<dbReference type="Proteomes" id="UP000651120">
    <property type="component" value="Unassembled WGS sequence"/>
</dbReference>
<dbReference type="GeneID" id="1463721"/>
<evidence type="ECO:0000313" key="5">
    <source>
        <dbReference type="Proteomes" id="UP000257123"/>
    </source>
</evidence>
<evidence type="ECO:0000313" key="2">
    <source>
        <dbReference type="EMBL" id="RFA93483.1"/>
    </source>
</evidence>
<dbReference type="Proteomes" id="UP000257123">
    <property type="component" value="Unassembled WGS sequence"/>
</dbReference>
<evidence type="ECO:0000313" key="4">
    <source>
        <dbReference type="Proteomes" id="UP000256877"/>
    </source>
</evidence>
<comment type="caution">
    <text evidence="2">The sequence shown here is derived from an EMBL/GenBank/DDBJ whole genome shotgun (WGS) entry which is preliminary data.</text>
</comment>
<reference evidence="1" key="2">
    <citation type="journal article" date="2020" name="bioRxiv">
        <title>A rank-normalized archaeal taxonomy based on genome phylogeny resolves widespread incomplete and uneven classifications.</title>
        <authorList>
            <person name="Rinke C."/>
            <person name="Chuvochina M."/>
            <person name="Mussig A.J."/>
            <person name="Chaumeil P.-A."/>
            <person name="Waite D.W."/>
            <person name="Whitman W.B."/>
            <person name="Parks D.H."/>
            <person name="Hugenholtz P."/>
        </authorList>
    </citation>
    <scope>NUCLEOTIDE SEQUENCE</scope>
    <source>
        <strain evidence="1">UBA8839</strain>
    </source>
</reference>
<dbReference type="EMBL" id="NMUE01000062">
    <property type="protein sequence ID" value="RFA93483.1"/>
    <property type="molecule type" value="Genomic_DNA"/>
</dbReference>
<dbReference type="EMBL" id="DUJP01000028">
    <property type="protein sequence ID" value="HII47400.1"/>
    <property type="molecule type" value="Genomic_DNA"/>
</dbReference>
<dbReference type="OrthoDB" id="27772at2157"/>
<dbReference type="RefSeq" id="WP_011009025.1">
    <property type="nucleotide sequence ID" value="NZ_DAIOPL010000027.1"/>
</dbReference>
<evidence type="ECO:0000313" key="3">
    <source>
        <dbReference type="EMBL" id="RFB00451.1"/>
    </source>
</evidence>
<sequence>MIAAPPAIIIVPLASKEQVLHTVNYVVSKIKQIGVGIRHVHSDGPIYIQSRNSKDGIMERVDVYIASAGGDFANVLPVREEIKEGFIERTGIVHLVQGVAVVFRYKLAGEPQLEEVVIYTAGGNYRDFKL</sequence>
<dbReference type="AlphaFoldDB" id="A0A371QUQ3"/>
<gene>
    <name evidence="2" type="ORF">CGL51_12840</name>
    <name evidence="3" type="ORF">CGL52_00340</name>
    <name evidence="1" type="ORF">HA333_08175</name>
</gene>
<proteinExistence type="predicted"/>
<dbReference type="OMA" id="APYRDFK"/>
<evidence type="ECO:0000313" key="1">
    <source>
        <dbReference type="EMBL" id="HII47400.1"/>
    </source>
</evidence>
<dbReference type="Proteomes" id="UP000256877">
    <property type="component" value="Unassembled WGS sequence"/>
</dbReference>